<comment type="caution">
    <text evidence="1">The sequence shown here is derived from an EMBL/GenBank/DDBJ whole genome shotgun (WGS) entry which is preliminary data.</text>
</comment>
<name>A0A0F9DHR2_9ZZZZ</name>
<accession>A0A0F9DHR2</accession>
<organism evidence="1">
    <name type="scientific">marine sediment metagenome</name>
    <dbReference type="NCBI Taxonomy" id="412755"/>
    <lineage>
        <taxon>unclassified sequences</taxon>
        <taxon>metagenomes</taxon>
        <taxon>ecological metagenomes</taxon>
    </lineage>
</organism>
<evidence type="ECO:0000313" key="1">
    <source>
        <dbReference type="EMBL" id="KKL17256.1"/>
    </source>
</evidence>
<evidence type="ECO:0008006" key="2">
    <source>
        <dbReference type="Google" id="ProtNLM"/>
    </source>
</evidence>
<protein>
    <recommendedName>
        <fullName evidence="2">Glutamine amidotransferase type-2 domain-containing protein</fullName>
    </recommendedName>
</protein>
<gene>
    <name evidence="1" type="ORF">LCGC14_2487350</name>
</gene>
<dbReference type="EMBL" id="LAZR01039331">
    <property type="protein sequence ID" value="KKL17256.1"/>
    <property type="molecule type" value="Genomic_DNA"/>
</dbReference>
<dbReference type="InterPro" id="IPR029055">
    <property type="entry name" value="Ntn_hydrolases_N"/>
</dbReference>
<sequence length="111" mass="12133">MGGLFGVVSNTDCVVDLFYGTDYHSHLGTLRGGLAVKNGDGIQRYIKNITTTQFRSKFEKDIKKMHGNKGIGVISDYDDQPLIISSHLGIFAICTVGKINNLEDLAKEALN</sequence>
<feature type="non-terminal residue" evidence="1">
    <location>
        <position position="111"/>
    </location>
</feature>
<dbReference type="Gene3D" id="3.60.20.10">
    <property type="entry name" value="Glutamine Phosphoribosylpyrophosphate, subunit 1, domain 1"/>
    <property type="match status" value="1"/>
</dbReference>
<dbReference type="SUPFAM" id="SSF56235">
    <property type="entry name" value="N-terminal nucleophile aminohydrolases (Ntn hydrolases)"/>
    <property type="match status" value="1"/>
</dbReference>
<proteinExistence type="predicted"/>
<reference evidence="1" key="1">
    <citation type="journal article" date="2015" name="Nature">
        <title>Complex archaea that bridge the gap between prokaryotes and eukaryotes.</title>
        <authorList>
            <person name="Spang A."/>
            <person name="Saw J.H."/>
            <person name="Jorgensen S.L."/>
            <person name="Zaremba-Niedzwiedzka K."/>
            <person name="Martijn J."/>
            <person name="Lind A.E."/>
            <person name="van Eijk R."/>
            <person name="Schleper C."/>
            <person name="Guy L."/>
            <person name="Ettema T.J."/>
        </authorList>
    </citation>
    <scope>NUCLEOTIDE SEQUENCE</scope>
</reference>
<dbReference type="AlphaFoldDB" id="A0A0F9DHR2"/>